<proteinExistence type="predicted"/>
<sequence>MLRTLEGQNGYELRCGSHVDRLLSKMPPSYHDGFVVYCLNQGILRTGTDQTYTLPDLSSWLQMNSQAKRIAGRAASLYNYEATKPPKKDQRPFIRSKEKSTAFLLTAS</sequence>
<dbReference type="EMBL" id="JAGKHQ010000812">
    <property type="protein sequence ID" value="KAG7464322.1"/>
    <property type="molecule type" value="Genomic_DNA"/>
</dbReference>
<evidence type="ECO:0000313" key="2">
    <source>
        <dbReference type="Proteomes" id="UP000693946"/>
    </source>
</evidence>
<dbReference type="Proteomes" id="UP000693946">
    <property type="component" value="Unassembled WGS sequence"/>
</dbReference>
<keyword evidence="2" id="KW-1185">Reference proteome</keyword>
<accession>A0AAV6PK92</accession>
<reference evidence="1 2" key="1">
    <citation type="journal article" date="2021" name="Sci. Rep.">
        <title>Chromosome anchoring in Senegalese sole (Solea senegalensis) reveals sex-associated markers and genome rearrangements in flatfish.</title>
        <authorList>
            <person name="Guerrero-Cozar I."/>
            <person name="Gomez-Garrido J."/>
            <person name="Berbel C."/>
            <person name="Martinez-Blanch J.F."/>
            <person name="Alioto T."/>
            <person name="Claros M.G."/>
            <person name="Gagnaire P.A."/>
            <person name="Manchado M."/>
        </authorList>
    </citation>
    <scope>NUCLEOTIDE SEQUENCE [LARGE SCALE GENOMIC DNA]</scope>
    <source>
        <strain evidence="1">Sse05_10M</strain>
    </source>
</reference>
<gene>
    <name evidence="1" type="ORF">JOB18_026307</name>
</gene>
<dbReference type="AlphaFoldDB" id="A0AAV6PK92"/>
<comment type="caution">
    <text evidence="1">The sequence shown here is derived from an EMBL/GenBank/DDBJ whole genome shotgun (WGS) entry which is preliminary data.</text>
</comment>
<protein>
    <submittedName>
        <fullName evidence="1">Uncharacterized protein</fullName>
    </submittedName>
</protein>
<evidence type="ECO:0000313" key="1">
    <source>
        <dbReference type="EMBL" id="KAG7464322.1"/>
    </source>
</evidence>
<organism evidence="1 2">
    <name type="scientific">Solea senegalensis</name>
    <name type="common">Senegalese sole</name>
    <dbReference type="NCBI Taxonomy" id="28829"/>
    <lineage>
        <taxon>Eukaryota</taxon>
        <taxon>Metazoa</taxon>
        <taxon>Chordata</taxon>
        <taxon>Craniata</taxon>
        <taxon>Vertebrata</taxon>
        <taxon>Euteleostomi</taxon>
        <taxon>Actinopterygii</taxon>
        <taxon>Neopterygii</taxon>
        <taxon>Teleostei</taxon>
        <taxon>Neoteleostei</taxon>
        <taxon>Acanthomorphata</taxon>
        <taxon>Carangaria</taxon>
        <taxon>Pleuronectiformes</taxon>
        <taxon>Pleuronectoidei</taxon>
        <taxon>Soleidae</taxon>
        <taxon>Solea</taxon>
    </lineage>
</organism>
<name>A0AAV6PK92_SOLSE</name>